<comment type="function">
    <text evidence="1 9">The alpha subunit is responsible for the aldol cleavage of indoleglycerol phosphate to indole and glyceraldehyde 3-phosphate.</text>
</comment>
<dbReference type="SUPFAM" id="SSF51366">
    <property type="entry name" value="Ribulose-phoshate binding barrel"/>
    <property type="match status" value="1"/>
</dbReference>
<keyword evidence="6 9" id="KW-0057">Aromatic amino acid biosynthesis</keyword>
<evidence type="ECO:0000256" key="9">
    <source>
        <dbReference type="HAMAP-Rule" id="MF_00131"/>
    </source>
</evidence>
<dbReference type="CDD" id="cd04724">
    <property type="entry name" value="Tryptophan_synthase_alpha"/>
    <property type="match status" value="1"/>
</dbReference>
<organism evidence="11 12">
    <name type="scientific">Sporolactobacillus inulinus</name>
    <dbReference type="NCBI Taxonomy" id="2078"/>
    <lineage>
        <taxon>Bacteria</taxon>
        <taxon>Bacillati</taxon>
        <taxon>Bacillota</taxon>
        <taxon>Bacilli</taxon>
        <taxon>Bacillales</taxon>
        <taxon>Sporolactobacillaceae</taxon>
        <taxon>Sporolactobacillus</taxon>
    </lineage>
</organism>
<dbReference type="HAMAP" id="MF_00131">
    <property type="entry name" value="Trp_synth_alpha"/>
    <property type="match status" value="1"/>
</dbReference>
<proteinExistence type="inferred from homology"/>
<name>A0A4Y1ZF15_9BACL</name>
<dbReference type="FunFam" id="3.20.20.70:FF:000037">
    <property type="entry name" value="Tryptophan synthase alpha chain"/>
    <property type="match status" value="1"/>
</dbReference>
<evidence type="ECO:0000256" key="6">
    <source>
        <dbReference type="ARBA" id="ARBA00023141"/>
    </source>
</evidence>
<evidence type="ECO:0000256" key="7">
    <source>
        <dbReference type="ARBA" id="ARBA00023239"/>
    </source>
</evidence>
<dbReference type="EC" id="4.2.1.20" evidence="9"/>
<protein>
    <recommendedName>
        <fullName evidence="9">Tryptophan synthase alpha chain</fullName>
        <ecNumber evidence="9">4.2.1.20</ecNumber>
    </recommendedName>
</protein>
<evidence type="ECO:0000256" key="2">
    <source>
        <dbReference type="ARBA" id="ARBA00004733"/>
    </source>
</evidence>
<keyword evidence="5 9" id="KW-0822">Tryptophan biosynthesis</keyword>
<dbReference type="AlphaFoldDB" id="A0A4Y1ZF15"/>
<evidence type="ECO:0000256" key="8">
    <source>
        <dbReference type="ARBA" id="ARBA00049047"/>
    </source>
</evidence>
<dbReference type="PROSITE" id="PS00167">
    <property type="entry name" value="TRP_SYNTHASE_ALPHA"/>
    <property type="match status" value="1"/>
</dbReference>
<dbReference type="InterPro" id="IPR011060">
    <property type="entry name" value="RibuloseP-bd_barrel"/>
</dbReference>
<feature type="active site" description="Proton acceptor" evidence="9">
    <location>
        <position position="47"/>
    </location>
</feature>
<dbReference type="InterPro" id="IPR018204">
    <property type="entry name" value="Trp_synthase_alpha_AS"/>
</dbReference>
<keyword evidence="4 9" id="KW-0028">Amino-acid biosynthesis</keyword>
<dbReference type="Proteomes" id="UP000319716">
    <property type="component" value="Unassembled WGS sequence"/>
</dbReference>
<dbReference type="NCBIfam" id="TIGR00262">
    <property type="entry name" value="trpA"/>
    <property type="match status" value="1"/>
</dbReference>
<dbReference type="PANTHER" id="PTHR43406:SF1">
    <property type="entry name" value="TRYPTOPHAN SYNTHASE ALPHA CHAIN, CHLOROPLASTIC"/>
    <property type="match status" value="1"/>
</dbReference>
<comment type="catalytic activity">
    <reaction evidence="8 9">
        <text>(1S,2R)-1-C-(indol-3-yl)glycerol 3-phosphate + L-serine = D-glyceraldehyde 3-phosphate + L-tryptophan + H2O</text>
        <dbReference type="Rhea" id="RHEA:10532"/>
        <dbReference type="ChEBI" id="CHEBI:15377"/>
        <dbReference type="ChEBI" id="CHEBI:33384"/>
        <dbReference type="ChEBI" id="CHEBI:57912"/>
        <dbReference type="ChEBI" id="CHEBI:58866"/>
        <dbReference type="ChEBI" id="CHEBI:59776"/>
        <dbReference type="EC" id="4.2.1.20"/>
    </reaction>
</comment>
<dbReference type="RefSeq" id="WP_262393099.1">
    <property type="nucleotide sequence ID" value="NZ_BEXB01000033.1"/>
</dbReference>
<gene>
    <name evidence="9" type="primary">trpA</name>
    <name evidence="11" type="ORF">NBRC111894_3336</name>
</gene>
<reference evidence="11 12" key="1">
    <citation type="submission" date="2017-11" db="EMBL/GenBank/DDBJ databases">
        <title>Draft Genome Sequence of Sporolactobacillus inulinus NBRC 111894 Isolated from Koso, a Japanese Sugar-Vegetable Fermented Beverage.</title>
        <authorList>
            <person name="Chiou T.Y."/>
            <person name="Oshima K."/>
            <person name="Suda W."/>
            <person name="Hattori M."/>
            <person name="Takahashi T."/>
        </authorList>
    </citation>
    <scope>NUCLEOTIDE SEQUENCE [LARGE SCALE GENOMIC DNA]</scope>
    <source>
        <strain evidence="11 12">NBRC111894</strain>
    </source>
</reference>
<comment type="caution">
    <text evidence="11">The sequence shown here is derived from an EMBL/GenBank/DDBJ whole genome shotgun (WGS) entry which is preliminary data.</text>
</comment>
<dbReference type="GO" id="GO:0005829">
    <property type="term" value="C:cytosol"/>
    <property type="evidence" value="ECO:0007669"/>
    <property type="project" value="TreeGrafter"/>
</dbReference>
<accession>A0A4Y1ZF15</accession>
<dbReference type="PANTHER" id="PTHR43406">
    <property type="entry name" value="TRYPTOPHAN SYNTHASE, ALPHA CHAIN"/>
    <property type="match status" value="1"/>
</dbReference>
<evidence type="ECO:0000313" key="12">
    <source>
        <dbReference type="Proteomes" id="UP000319716"/>
    </source>
</evidence>
<evidence type="ECO:0000256" key="5">
    <source>
        <dbReference type="ARBA" id="ARBA00022822"/>
    </source>
</evidence>
<keyword evidence="7 9" id="KW-0456">Lyase</keyword>
<dbReference type="UniPathway" id="UPA00035">
    <property type="reaction ID" value="UER00044"/>
</dbReference>
<evidence type="ECO:0000256" key="3">
    <source>
        <dbReference type="ARBA" id="ARBA00011270"/>
    </source>
</evidence>
<comment type="pathway">
    <text evidence="2 9">Amino-acid biosynthesis; L-tryptophan biosynthesis; L-tryptophan from chorismate: step 5/5.</text>
</comment>
<dbReference type="Gene3D" id="3.20.20.70">
    <property type="entry name" value="Aldolase class I"/>
    <property type="match status" value="1"/>
</dbReference>
<dbReference type="EMBL" id="BEXB01000033">
    <property type="protein sequence ID" value="GAY77782.1"/>
    <property type="molecule type" value="Genomic_DNA"/>
</dbReference>
<dbReference type="InterPro" id="IPR002028">
    <property type="entry name" value="Trp_synthase_suA"/>
</dbReference>
<comment type="similarity">
    <text evidence="9 10">Belongs to the TrpA family.</text>
</comment>
<evidence type="ECO:0000313" key="11">
    <source>
        <dbReference type="EMBL" id="GAY77782.1"/>
    </source>
</evidence>
<sequence>MTVRMEKHVTNAKSMLFIPFITAGDPTDEATVALALMLQSLGADALELGIPYSDPLADGPVIQAASQRALRHGENLNQAMHLVKEMRTQGFDLPVIIFTYANVLLQFGIDRFFDEALGHEVDGLLVPDLPYEESGRLADQCLEHKISLISLVAPTTSDERLKRICDHAQGFIYCVSSLGVTGMRKTFHPDVYPFLERVKQAAQLPVAVGFGISSRDQVAELERYADGFIVGSAIVAEVGQRAEQLADSSMRAAAIQEIKATLDQNLLAERVNRKPLASNEHE</sequence>
<dbReference type="InterPro" id="IPR013785">
    <property type="entry name" value="Aldolase_TIM"/>
</dbReference>
<dbReference type="GO" id="GO:0004834">
    <property type="term" value="F:tryptophan synthase activity"/>
    <property type="evidence" value="ECO:0007669"/>
    <property type="project" value="UniProtKB-UniRule"/>
</dbReference>
<comment type="subunit">
    <text evidence="3 9">Tetramer of two alpha and two beta chains.</text>
</comment>
<feature type="active site" description="Proton acceptor" evidence="9">
    <location>
        <position position="58"/>
    </location>
</feature>
<evidence type="ECO:0000256" key="10">
    <source>
        <dbReference type="RuleBase" id="RU003662"/>
    </source>
</evidence>
<dbReference type="Pfam" id="PF00290">
    <property type="entry name" value="Trp_syntA"/>
    <property type="match status" value="1"/>
</dbReference>
<evidence type="ECO:0000256" key="1">
    <source>
        <dbReference type="ARBA" id="ARBA00003365"/>
    </source>
</evidence>
<evidence type="ECO:0000256" key="4">
    <source>
        <dbReference type="ARBA" id="ARBA00022605"/>
    </source>
</evidence>